<dbReference type="Pfam" id="PF00294">
    <property type="entry name" value="PfkB"/>
    <property type="match status" value="1"/>
</dbReference>
<evidence type="ECO:0000256" key="3">
    <source>
        <dbReference type="ARBA" id="ARBA00023268"/>
    </source>
</evidence>
<dbReference type="Proteomes" id="UP000569329">
    <property type="component" value="Unassembled WGS sequence"/>
</dbReference>
<dbReference type="AlphaFoldDB" id="A0A839E1M7"/>
<dbReference type="GO" id="GO:0016301">
    <property type="term" value="F:kinase activity"/>
    <property type="evidence" value="ECO:0007669"/>
    <property type="project" value="UniProtKB-KW"/>
</dbReference>
<dbReference type="Gene3D" id="3.40.1190.20">
    <property type="match status" value="1"/>
</dbReference>
<keyword evidence="1 7" id="KW-0808">Transferase</keyword>
<dbReference type="SUPFAM" id="SSF53613">
    <property type="entry name" value="Ribokinase-like"/>
    <property type="match status" value="1"/>
</dbReference>
<protein>
    <submittedName>
        <fullName evidence="7">RfaE bifunctional protein nucleotidyltransferase chain/domain/rfaE bifunctional protein kinase chain/domain</fullName>
    </submittedName>
</protein>
<keyword evidence="7" id="KW-0418">Kinase</keyword>
<reference evidence="7 8" key="1">
    <citation type="submission" date="2020-07" db="EMBL/GenBank/DDBJ databases">
        <title>Sequencing the genomes of 1000 actinobacteria strains.</title>
        <authorList>
            <person name="Klenk H.-P."/>
        </authorList>
    </citation>
    <scope>NUCLEOTIDE SEQUENCE [LARGE SCALE GENOMIC DNA]</scope>
    <source>
        <strain evidence="7 8">DSM 45975</strain>
    </source>
</reference>
<feature type="domain" description="Carbohydrate kinase PfkB" evidence="5">
    <location>
        <begin position="172"/>
        <end position="292"/>
    </location>
</feature>
<name>A0A839E1M7_9PSEU</name>
<dbReference type="InterPro" id="IPR029056">
    <property type="entry name" value="Ribokinase-like"/>
</dbReference>
<dbReference type="GO" id="GO:0016779">
    <property type="term" value="F:nucleotidyltransferase activity"/>
    <property type="evidence" value="ECO:0007669"/>
    <property type="project" value="UniProtKB-KW"/>
</dbReference>
<sequence>MNGDAPLVVVGDVLLDVDVDGCAERLCPDAPVPVVDVLARRNRPGGAGLAAMLAAREGARVTLLAGMGADETGRTLSALVGRCAELLPLAFEGETVCKTRVRAAGQSLMRLDSGAGAVPDEPLDESALVALRTAGAVLVADYGRGTTHNTGLRRALEALPPEIPLVWDPHPKGAEPVARADLVVPNRSEAHGIEPASPDPLATARALVERWGCGAVAVTLGPEGAVLAHGDQHRHFDLPPMSHDSGSVDVCGAGDSFAATAALSMLHGADRTAAVAEAVERACRFVAQGGANQLAVESTDHDRPAPSRGASAFDVVARVRRERGRTVATGGCFDLLHPGHVRLLERARALGDALVVCLNSDDSVRRLKGVDRPVVCARDRTRLLLALEPVDAVAVFDEDSPAALLERLRPDVWVKGGDYDGVPIPEADVIRRYGGCSELVPLEDGYSTSRLLTSLRAVG</sequence>
<dbReference type="InterPro" id="IPR004821">
    <property type="entry name" value="Cyt_trans-like"/>
</dbReference>
<keyword evidence="4" id="KW-0119">Carbohydrate metabolism</keyword>
<evidence type="ECO:0000313" key="7">
    <source>
        <dbReference type="EMBL" id="MBA8824858.1"/>
    </source>
</evidence>
<keyword evidence="2" id="KW-0548">Nucleotidyltransferase</keyword>
<dbReference type="InterPro" id="IPR011611">
    <property type="entry name" value="PfkB_dom"/>
</dbReference>
<keyword evidence="3" id="KW-0511">Multifunctional enzyme</keyword>
<dbReference type="Pfam" id="PF01467">
    <property type="entry name" value="CTP_transf_like"/>
    <property type="match status" value="1"/>
</dbReference>
<dbReference type="EMBL" id="JACGWZ010000002">
    <property type="protein sequence ID" value="MBA8824858.1"/>
    <property type="molecule type" value="Genomic_DNA"/>
</dbReference>
<dbReference type="PANTHER" id="PTHR43793:SF2">
    <property type="entry name" value="BIFUNCTIONAL PROTEIN HLDE"/>
    <property type="match status" value="1"/>
</dbReference>
<dbReference type="RefSeq" id="WP_182544050.1">
    <property type="nucleotide sequence ID" value="NZ_JACGWZ010000002.1"/>
</dbReference>
<evidence type="ECO:0000259" key="5">
    <source>
        <dbReference type="Pfam" id="PF00294"/>
    </source>
</evidence>
<accession>A0A839E1M7</accession>
<evidence type="ECO:0000313" key="8">
    <source>
        <dbReference type="Proteomes" id="UP000569329"/>
    </source>
</evidence>
<evidence type="ECO:0000259" key="6">
    <source>
        <dbReference type="Pfam" id="PF01467"/>
    </source>
</evidence>
<evidence type="ECO:0000256" key="1">
    <source>
        <dbReference type="ARBA" id="ARBA00022679"/>
    </source>
</evidence>
<dbReference type="InterPro" id="IPR050385">
    <property type="entry name" value="Archaeal_FAD_synthase"/>
</dbReference>
<keyword evidence="8" id="KW-1185">Reference proteome</keyword>
<comment type="caution">
    <text evidence="7">The sequence shown here is derived from an EMBL/GenBank/DDBJ whole genome shotgun (WGS) entry which is preliminary data.</text>
</comment>
<dbReference type="SUPFAM" id="SSF52374">
    <property type="entry name" value="Nucleotidylyl transferase"/>
    <property type="match status" value="1"/>
</dbReference>
<feature type="domain" description="Cytidyltransferase-like" evidence="6">
    <location>
        <begin position="329"/>
        <end position="419"/>
    </location>
</feature>
<proteinExistence type="predicted"/>
<dbReference type="Gene3D" id="3.40.50.620">
    <property type="entry name" value="HUPs"/>
    <property type="match status" value="1"/>
</dbReference>
<dbReference type="PANTHER" id="PTHR43793">
    <property type="entry name" value="FAD SYNTHASE"/>
    <property type="match status" value="1"/>
</dbReference>
<evidence type="ECO:0000256" key="2">
    <source>
        <dbReference type="ARBA" id="ARBA00022695"/>
    </source>
</evidence>
<dbReference type="NCBIfam" id="TIGR00125">
    <property type="entry name" value="cyt_tran_rel"/>
    <property type="match status" value="1"/>
</dbReference>
<organism evidence="7 8">
    <name type="scientific">Halosaccharopolyspora lacisalsi</name>
    <dbReference type="NCBI Taxonomy" id="1000566"/>
    <lineage>
        <taxon>Bacteria</taxon>
        <taxon>Bacillati</taxon>
        <taxon>Actinomycetota</taxon>
        <taxon>Actinomycetes</taxon>
        <taxon>Pseudonocardiales</taxon>
        <taxon>Pseudonocardiaceae</taxon>
        <taxon>Halosaccharopolyspora</taxon>
    </lineage>
</organism>
<evidence type="ECO:0000256" key="4">
    <source>
        <dbReference type="ARBA" id="ARBA00023277"/>
    </source>
</evidence>
<dbReference type="InterPro" id="IPR014729">
    <property type="entry name" value="Rossmann-like_a/b/a_fold"/>
</dbReference>
<gene>
    <name evidence="7" type="ORF">FHX42_002205</name>
</gene>